<reference evidence="2" key="1">
    <citation type="journal article" date="2015" name="BMC Genomics">
        <title>Draft genome of a commonly misdiagnosed multidrug resistant pathogen Candida auris.</title>
        <authorList>
            <person name="Chatterjee S."/>
            <person name="Alampalli S.V."/>
            <person name="Nageshan R.K."/>
            <person name="Chettiar S.T."/>
            <person name="Joshi S."/>
            <person name="Tatu U.S."/>
        </authorList>
    </citation>
    <scope>NUCLEOTIDE SEQUENCE [LARGE SCALE GENOMIC DNA]</scope>
    <source>
        <strain evidence="2">6684</strain>
    </source>
</reference>
<dbReference type="AlphaFoldDB" id="A0A0L0NVL8"/>
<dbReference type="VEuPathDB" id="FungiDB:QG37_05295"/>
<organism evidence="1 2">
    <name type="scientific">Candidozyma auris</name>
    <name type="common">Yeast</name>
    <name type="synonym">Candida auris</name>
    <dbReference type="NCBI Taxonomy" id="498019"/>
    <lineage>
        <taxon>Eukaryota</taxon>
        <taxon>Fungi</taxon>
        <taxon>Dikarya</taxon>
        <taxon>Ascomycota</taxon>
        <taxon>Saccharomycotina</taxon>
        <taxon>Pichiomycetes</taxon>
        <taxon>Metschnikowiaceae</taxon>
        <taxon>Candidozyma</taxon>
    </lineage>
</organism>
<proteinExistence type="predicted"/>
<evidence type="ECO:0000313" key="2">
    <source>
        <dbReference type="Proteomes" id="UP000037122"/>
    </source>
</evidence>
<accession>A0A0L0NVL8</accession>
<name>A0A0L0NVL8_CANAR</name>
<dbReference type="Proteomes" id="UP000037122">
    <property type="component" value="Unassembled WGS sequence"/>
</dbReference>
<sequence length="80" mass="8780">MFEILTYGLRAAKKAGRAALVTILLIKAIIREDGTLRIALVRVFFSTTSGTQFRTMVGRHSAISLEVLDCRNGKGARSKL</sequence>
<evidence type="ECO:0000313" key="1">
    <source>
        <dbReference type="EMBL" id="KND98058.1"/>
    </source>
</evidence>
<protein>
    <submittedName>
        <fullName evidence="1">Uncharacterized protein</fullName>
    </submittedName>
</protein>
<gene>
    <name evidence="1" type="ORF">QG37_05295</name>
</gene>
<comment type="caution">
    <text evidence="1">The sequence shown here is derived from an EMBL/GenBank/DDBJ whole genome shotgun (WGS) entry which is preliminary data.</text>
</comment>
<dbReference type="EMBL" id="LGST01000037">
    <property type="protein sequence ID" value="KND98058.1"/>
    <property type="molecule type" value="Genomic_DNA"/>
</dbReference>